<dbReference type="PROSITE" id="PS50072">
    <property type="entry name" value="CSA_PPIASE_2"/>
    <property type="match status" value="1"/>
</dbReference>
<dbReference type="InterPro" id="IPR020892">
    <property type="entry name" value="Cyclophilin-type_PPIase_CS"/>
</dbReference>
<dbReference type="PANTHER" id="PTHR45625">
    <property type="entry name" value="PEPTIDYL-PROLYL CIS-TRANS ISOMERASE-RELATED"/>
    <property type="match status" value="1"/>
</dbReference>
<dbReference type="PROSITE" id="PS00170">
    <property type="entry name" value="CSA_PPIASE_1"/>
    <property type="match status" value="1"/>
</dbReference>
<keyword evidence="2" id="KW-0697">Rotamase</keyword>
<accession>A0A3B0V4U3</accession>
<name>A0A3B0V4U3_9ZZZZ</name>
<evidence type="ECO:0000256" key="1">
    <source>
        <dbReference type="ARBA" id="ARBA00013194"/>
    </source>
</evidence>
<dbReference type="CDD" id="cd00317">
    <property type="entry name" value="cyclophilin"/>
    <property type="match status" value="1"/>
</dbReference>
<keyword evidence="3 5" id="KW-0413">Isomerase</keyword>
<dbReference type="GO" id="GO:0003755">
    <property type="term" value="F:peptidyl-prolyl cis-trans isomerase activity"/>
    <property type="evidence" value="ECO:0007669"/>
    <property type="project" value="UniProtKB-KW"/>
</dbReference>
<evidence type="ECO:0000259" key="4">
    <source>
        <dbReference type="PROSITE" id="PS50072"/>
    </source>
</evidence>
<dbReference type="Pfam" id="PF00160">
    <property type="entry name" value="Pro_isomerase"/>
    <property type="match status" value="1"/>
</dbReference>
<evidence type="ECO:0000313" key="5">
    <source>
        <dbReference type="EMBL" id="VAW26976.1"/>
    </source>
</evidence>
<protein>
    <recommendedName>
        <fullName evidence="1">peptidylprolyl isomerase</fullName>
        <ecNumber evidence="1">5.2.1.8</ecNumber>
    </recommendedName>
</protein>
<dbReference type="AlphaFoldDB" id="A0A3B0V4U3"/>
<gene>
    <name evidence="5" type="ORF">MNBD_BACTEROID06-613</name>
</gene>
<organism evidence="5">
    <name type="scientific">hydrothermal vent metagenome</name>
    <dbReference type="NCBI Taxonomy" id="652676"/>
    <lineage>
        <taxon>unclassified sequences</taxon>
        <taxon>metagenomes</taxon>
        <taxon>ecological metagenomes</taxon>
    </lineage>
</organism>
<sequence>MNLSIITLMIALFLGGGPKGKDQVVIIHTNFGDIALLLYDKTPKHKANFLKLAEEGYYDGTTFHRIIDNFMIQGGDPNTKDDDKTNDGLGGSDYSVPAEFVKELTHKQGVIAAAREPDRLNPEKASSGSQFYIVENKEGYHSLDGNYTVFGEVIKGIEVVEKIAEQKKDRRNKPLKDIKITVTIKKMSKKKIQKVYAYTY</sequence>
<dbReference type="InterPro" id="IPR044666">
    <property type="entry name" value="Cyclophilin_A-like"/>
</dbReference>
<evidence type="ECO:0000256" key="3">
    <source>
        <dbReference type="ARBA" id="ARBA00023235"/>
    </source>
</evidence>
<dbReference type="InterPro" id="IPR002130">
    <property type="entry name" value="Cyclophilin-type_PPIase_dom"/>
</dbReference>
<reference evidence="5" key="1">
    <citation type="submission" date="2018-06" db="EMBL/GenBank/DDBJ databases">
        <authorList>
            <person name="Zhirakovskaya E."/>
        </authorList>
    </citation>
    <scope>NUCLEOTIDE SEQUENCE</scope>
</reference>
<dbReference type="EC" id="5.2.1.8" evidence="1"/>
<evidence type="ECO:0000256" key="2">
    <source>
        <dbReference type="ARBA" id="ARBA00023110"/>
    </source>
</evidence>
<dbReference type="Gene3D" id="2.40.100.10">
    <property type="entry name" value="Cyclophilin-like"/>
    <property type="match status" value="1"/>
</dbReference>
<dbReference type="PRINTS" id="PR00153">
    <property type="entry name" value="CSAPPISMRASE"/>
</dbReference>
<dbReference type="PANTHER" id="PTHR45625:SF4">
    <property type="entry name" value="PEPTIDYLPROLYL ISOMERASE DOMAIN AND WD REPEAT-CONTAINING PROTEIN 1"/>
    <property type="match status" value="1"/>
</dbReference>
<dbReference type="SUPFAM" id="SSF50891">
    <property type="entry name" value="Cyclophilin-like"/>
    <property type="match status" value="1"/>
</dbReference>
<dbReference type="EMBL" id="UOES01000167">
    <property type="protein sequence ID" value="VAW26976.1"/>
    <property type="molecule type" value="Genomic_DNA"/>
</dbReference>
<proteinExistence type="predicted"/>
<feature type="domain" description="PPIase cyclophilin-type" evidence="4">
    <location>
        <begin position="23"/>
        <end position="181"/>
    </location>
</feature>
<dbReference type="GO" id="GO:0006457">
    <property type="term" value="P:protein folding"/>
    <property type="evidence" value="ECO:0007669"/>
    <property type="project" value="InterPro"/>
</dbReference>
<dbReference type="InterPro" id="IPR029000">
    <property type="entry name" value="Cyclophilin-like_dom_sf"/>
</dbReference>